<feature type="transmembrane region" description="Helical" evidence="1">
    <location>
        <begin position="214"/>
        <end position="247"/>
    </location>
</feature>
<evidence type="ECO:0000313" key="3">
    <source>
        <dbReference type="Proteomes" id="UP000251995"/>
    </source>
</evidence>
<feature type="transmembrane region" description="Helical" evidence="1">
    <location>
        <begin position="358"/>
        <end position="375"/>
    </location>
</feature>
<feature type="transmembrane region" description="Helical" evidence="1">
    <location>
        <begin position="295"/>
        <end position="314"/>
    </location>
</feature>
<feature type="transmembrane region" description="Helical" evidence="1">
    <location>
        <begin position="183"/>
        <end position="202"/>
    </location>
</feature>
<keyword evidence="1" id="KW-0812">Transmembrane</keyword>
<evidence type="ECO:0000256" key="1">
    <source>
        <dbReference type="SAM" id="Phobius"/>
    </source>
</evidence>
<feature type="transmembrane region" description="Helical" evidence="1">
    <location>
        <begin position="381"/>
        <end position="401"/>
    </location>
</feature>
<keyword evidence="1" id="KW-0472">Membrane</keyword>
<keyword evidence="1" id="KW-1133">Transmembrane helix</keyword>
<name>A0A344USU0_9ACTN</name>
<keyword evidence="3" id="KW-1185">Reference proteome</keyword>
<feature type="transmembrane region" description="Helical" evidence="1">
    <location>
        <begin position="24"/>
        <end position="42"/>
    </location>
</feature>
<feature type="transmembrane region" description="Helical" evidence="1">
    <location>
        <begin position="154"/>
        <end position="176"/>
    </location>
</feature>
<gene>
    <name evidence="2" type="ORF">JS278_01158</name>
</gene>
<dbReference type="RefSeq" id="WP_114044362.1">
    <property type="nucleotide sequence ID" value="NZ_CP025198.1"/>
</dbReference>
<reference evidence="2 3" key="1">
    <citation type="submission" date="2017-12" db="EMBL/GenBank/DDBJ databases">
        <title>The whole genome sequence of the Acidipropionibacterium virtanenii sp. nov. type strain JS278.</title>
        <authorList>
            <person name="Laine P."/>
            <person name="Deptula P."/>
            <person name="Varmanen P."/>
            <person name="Auvinen P."/>
        </authorList>
    </citation>
    <scope>NUCLEOTIDE SEQUENCE [LARGE SCALE GENOMIC DNA]</scope>
    <source>
        <strain evidence="2 3">JS278</strain>
    </source>
</reference>
<protein>
    <submittedName>
        <fullName evidence="2">Uncharacterized protein</fullName>
    </submittedName>
</protein>
<evidence type="ECO:0000313" key="2">
    <source>
        <dbReference type="EMBL" id="AXE38338.1"/>
    </source>
</evidence>
<sequence>MGTILRSVSLDAGEAVPVNRTIPTSWVLVLWTVVITVVWCLLHVPLPTFLPTILGAGTLIGVVVLVVRSVVKAPVRPAPAVWQLVSLMSPTALLMATFPLIIGDIVAIGHVRAILAVSVAVPWISAATTMPVYGQLTDVDRDDEPAFFRAFMSILPAVLVWSIIPILAFAAVVGAFLGWRPGLMGLFLIGLTANVLFSHMLIAVQETHRFGTVVLSWICYAGALFLAPHLWYLVPLAGCIPAVVMLRKAWSSVLRPRRGDARAVARDVGYGLLYGSVLWVDKFLFIVLYHGDFNIVLLYVTLIPVVVALAVYFASQYQEFQTVVDGLRLSLKNRPISSLEHDTDVADRRCRAVTSRTIAVAGSTAVGMLLCSPAVGTHPTLLQLALFAAPLWFLGGTLMAFQLTQVTGRRDAAILCAAHLMVSCAAIALLPAAEALAVIVLVEVALIGRGGRTLRSTLSTFGYELFWKKAIAW</sequence>
<dbReference type="KEGG" id="acij:JS278_01158"/>
<dbReference type="Proteomes" id="UP000251995">
    <property type="component" value="Chromosome"/>
</dbReference>
<feature type="transmembrane region" description="Helical" evidence="1">
    <location>
        <begin position="114"/>
        <end position="134"/>
    </location>
</feature>
<organism evidence="2 3">
    <name type="scientific">Acidipropionibacterium virtanenii</name>
    <dbReference type="NCBI Taxonomy" id="2057246"/>
    <lineage>
        <taxon>Bacteria</taxon>
        <taxon>Bacillati</taxon>
        <taxon>Actinomycetota</taxon>
        <taxon>Actinomycetes</taxon>
        <taxon>Propionibacteriales</taxon>
        <taxon>Propionibacteriaceae</taxon>
        <taxon>Acidipropionibacterium</taxon>
    </lineage>
</organism>
<proteinExistence type="predicted"/>
<feature type="transmembrane region" description="Helical" evidence="1">
    <location>
        <begin position="268"/>
        <end position="289"/>
    </location>
</feature>
<dbReference type="AlphaFoldDB" id="A0A344USU0"/>
<dbReference type="OrthoDB" id="4406690at2"/>
<accession>A0A344USU0</accession>
<feature type="transmembrane region" description="Helical" evidence="1">
    <location>
        <begin position="49"/>
        <end position="68"/>
    </location>
</feature>
<feature type="transmembrane region" description="Helical" evidence="1">
    <location>
        <begin position="413"/>
        <end position="442"/>
    </location>
</feature>
<feature type="transmembrane region" description="Helical" evidence="1">
    <location>
        <begin position="80"/>
        <end position="102"/>
    </location>
</feature>
<dbReference type="EMBL" id="CP025198">
    <property type="protein sequence ID" value="AXE38338.1"/>
    <property type="molecule type" value="Genomic_DNA"/>
</dbReference>